<reference evidence="6 7" key="1">
    <citation type="submission" date="2019-09" db="EMBL/GenBank/DDBJ databases">
        <title>Report of infection by Mycobacterium simiae a patient suffering from pulmonary tuberculosis.</title>
        <authorList>
            <person name="Mohanty P.S."/>
            <person name="Bansal A.K."/>
            <person name="Singh H."/>
            <person name="Sharma S."/>
            <person name="Patil S.A."/>
            <person name="Upadhaya P."/>
            <person name="Singh P.K."/>
            <person name="Kumar D."/>
            <person name="Kumar S."/>
            <person name="Singh R.K."/>
            <person name="Chaudhary B."/>
        </authorList>
    </citation>
    <scope>NUCLEOTIDE SEQUENCE [LARGE SCALE GENOMIC DNA]</scope>
    <source>
        <strain evidence="6 7">JAL-560-SIM</strain>
    </source>
</reference>
<evidence type="ECO:0000256" key="2">
    <source>
        <dbReference type="ARBA" id="ARBA00022840"/>
    </source>
</evidence>
<dbReference type="InterPro" id="IPR003593">
    <property type="entry name" value="AAA+_ATPase"/>
</dbReference>
<keyword evidence="1 3" id="KW-0547">Nucleotide-binding</keyword>
<dbReference type="InterPro" id="IPR027417">
    <property type="entry name" value="P-loop_NTPase"/>
</dbReference>
<dbReference type="PANTHER" id="PTHR22683:SF41">
    <property type="entry name" value="DNA TRANSLOCASE FTSK"/>
    <property type="match status" value="1"/>
</dbReference>
<name>A0A5B1BU87_MYCSI</name>
<dbReference type="InterPro" id="IPR050206">
    <property type="entry name" value="FtsK/SpoIIIE/SftA"/>
</dbReference>
<dbReference type="GO" id="GO:0003677">
    <property type="term" value="F:DNA binding"/>
    <property type="evidence" value="ECO:0007669"/>
    <property type="project" value="UniProtKB-KW"/>
</dbReference>
<proteinExistence type="predicted"/>
<keyword evidence="4" id="KW-0812">Transmembrane</keyword>
<keyword evidence="6" id="KW-0238">DNA-binding</keyword>
<keyword evidence="2 3" id="KW-0067">ATP-binding</keyword>
<evidence type="ECO:0000259" key="5">
    <source>
        <dbReference type="PROSITE" id="PS50901"/>
    </source>
</evidence>
<accession>A0A5B1BU87</accession>
<evidence type="ECO:0000313" key="6">
    <source>
        <dbReference type="EMBL" id="KAA1250699.1"/>
    </source>
</evidence>
<dbReference type="InterPro" id="IPR002543">
    <property type="entry name" value="FtsK_dom"/>
</dbReference>
<sequence>MAKTETQQHNPGLIAVIAVPLALAALWFHSAAAATSWALSHGYFTTGRPLFALPGANPSDAGPTLLAVAALAAIALGIVAAVMVGIRMAAPVQHDPDDRRPVPPVAAPVLAVTALTGGLFVLALIPFVPDIIAAAIGIIAAYGLADLLTEKLCERRERARYLNEIEWALYPYLGYDELPRRRLVAITEWDEEVDGQPEKPKTIVLAYRGRREELKPELSRRLDDAVGSHYTLSYATTDQLITATLASVNTESPTVRGLREQIASTELFSSGATITDPQYSESGDLVRFTVHHQIGAKLSGTDRIRSIARKISDLLPGRWRATRYDHLAGTAVFEIRPELPSRVYPPIQAPITTVKEACSTYDHAAIPLAVDEEGNIIEWNLKVHPHMLLMGPTGTGKTATLHNTIVQAARLGIRIFIIDFKGGEFTSYRTYPNVVAVLTEPHEAIALVNTLYKEMQGRYNLYKRNRQALAGKEPFVIIFDEYTEFQEAMKTFYANTKEKGAQRDCPTLRQFSALLRLGRTSRFHCVAALQRADVEFLKGEAKENFRQRLSLGKLSPQAAMMIHDDAHAGRTVPLGVRGRGTALNGAGWPTEVQAFYVPDPSEPADQEEKQIVDELRPPAAIYERGIIMPPEADPNTEPQGFSSYQNLPLLKAADYPQFDPHSDDYAPPEWLDVHDRGVESIFGSAPGGPRPLTPTCAQELVCSYEESAGESRRVVVGDLEVGDYLCHPTTGDWVILDEEPTPGEDPDTTVLILRDVYTGEREEAEVASDATVEVRDLVETHLTSA</sequence>
<feature type="domain" description="FtsK" evidence="5">
    <location>
        <begin position="374"/>
        <end position="560"/>
    </location>
</feature>
<evidence type="ECO:0000256" key="4">
    <source>
        <dbReference type="SAM" id="Phobius"/>
    </source>
</evidence>
<dbReference type="Pfam" id="PF01580">
    <property type="entry name" value="FtsK_SpoIIIE"/>
    <property type="match status" value="1"/>
</dbReference>
<dbReference type="GO" id="GO:0005524">
    <property type="term" value="F:ATP binding"/>
    <property type="evidence" value="ECO:0007669"/>
    <property type="project" value="UniProtKB-UniRule"/>
</dbReference>
<dbReference type="Proteomes" id="UP000324701">
    <property type="component" value="Unassembled WGS sequence"/>
</dbReference>
<evidence type="ECO:0000256" key="3">
    <source>
        <dbReference type="PROSITE-ProRule" id="PRU00289"/>
    </source>
</evidence>
<organism evidence="6 7">
    <name type="scientific">Mycobacterium simiae</name>
    <name type="common">Mycobacterium habana</name>
    <dbReference type="NCBI Taxonomy" id="1784"/>
    <lineage>
        <taxon>Bacteria</taxon>
        <taxon>Bacillati</taxon>
        <taxon>Actinomycetota</taxon>
        <taxon>Actinomycetes</taxon>
        <taxon>Mycobacteriales</taxon>
        <taxon>Mycobacteriaceae</taxon>
        <taxon>Mycobacterium</taxon>
        <taxon>Mycobacterium simiae complex</taxon>
    </lineage>
</organism>
<dbReference type="AlphaFoldDB" id="A0A5B1BU87"/>
<dbReference type="RefSeq" id="WP_149653497.1">
    <property type="nucleotide sequence ID" value="NZ_VTZN01000035.1"/>
</dbReference>
<dbReference type="SUPFAM" id="SSF52540">
    <property type="entry name" value="P-loop containing nucleoside triphosphate hydrolases"/>
    <property type="match status" value="1"/>
</dbReference>
<evidence type="ECO:0000256" key="1">
    <source>
        <dbReference type="ARBA" id="ARBA00022741"/>
    </source>
</evidence>
<comment type="caution">
    <text evidence="6">The sequence shown here is derived from an EMBL/GenBank/DDBJ whole genome shotgun (WGS) entry which is preliminary data.</text>
</comment>
<keyword evidence="7" id="KW-1185">Reference proteome</keyword>
<evidence type="ECO:0000313" key="7">
    <source>
        <dbReference type="Proteomes" id="UP000324701"/>
    </source>
</evidence>
<dbReference type="EMBL" id="VTZN01000035">
    <property type="protein sequence ID" value="KAA1250699.1"/>
    <property type="molecule type" value="Genomic_DNA"/>
</dbReference>
<dbReference type="CDD" id="cd01127">
    <property type="entry name" value="TrwB_TraG_TraD_VirD4"/>
    <property type="match status" value="1"/>
</dbReference>
<dbReference type="SMART" id="SM00382">
    <property type="entry name" value="AAA"/>
    <property type="match status" value="1"/>
</dbReference>
<feature type="transmembrane region" description="Helical" evidence="4">
    <location>
        <begin position="64"/>
        <end position="84"/>
    </location>
</feature>
<protein>
    <submittedName>
        <fullName evidence="6">Type IV secretion system DNA-binding domain-containing protein</fullName>
    </submittedName>
</protein>
<feature type="transmembrane region" description="Helical" evidence="4">
    <location>
        <begin position="105"/>
        <end position="125"/>
    </location>
</feature>
<dbReference type="PROSITE" id="PS50901">
    <property type="entry name" value="FTSK"/>
    <property type="match status" value="1"/>
</dbReference>
<feature type="binding site" evidence="3">
    <location>
        <begin position="391"/>
        <end position="398"/>
    </location>
    <ligand>
        <name>ATP</name>
        <dbReference type="ChEBI" id="CHEBI:30616"/>
    </ligand>
</feature>
<dbReference type="PANTHER" id="PTHR22683">
    <property type="entry name" value="SPORULATION PROTEIN RELATED"/>
    <property type="match status" value="1"/>
</dbReference>
<keyword evidence="4" id="KW-0472">Membrane</keyword>
<dbReference type="Gene3D" id="3.40.50.300">
    <property type="entry name" value="P-loop containing nucleotide triphosphate hydrolases"/>
    <property type="match status" value="1"/>
</dbReference>
<keyword evidence="4" id="KW-1133">Transmembrane helix</keyword>
<gene>
    <name evidence="6" type="ORF">F0Q45_08370</name>
</gene>
<dbReference type="OrthoDB" id="5083868at2"/>